<dbReference type="AlphaFoldDB" id="A0AAE4CQI6"/>
<accession>A0AAE4CQI6</accession>
<sequence>MLTVFAVMFVAASLTLLVTCFGLLELVEAASAARIAIGVRRS</sequence>
<organism evidence="1 2">
    <name type="scientific">Haloactinomyces albus</name>
    <dbReference type="NCBI Taxonomy" id="1352928"/>
    <lineage>
        <taxon>Bacteria</taxon>
        <taxon>Bacillati</taxon>
        <taxon>Actinomycetota</taxon>
        <taxon>Actinomycetes</taxon>
        <taxon>Actinopolysporales</taxon>
        <taxon>Actinopolysporaceae</taxon>
        <taxon>Haloactinomyces</taxon>
    </lineage>
</organism>
<gene>
    <name evidence="1" type="ORF">JOF55_004348</name>
</gene>
<name>A0AAE4CQI6_9ACTN</name>
<comment type="caution">
    <text evidence="1">The sequence shown here is derived from an EMBL/GenBank/DDBJ whole genome shotgun (WGS) entry which is preliminary data.</text>
</comment>
<evidence type="ECO:0000313" key="1">
    <source>
        <dbReference type="EMBL" id="MDR7304167.1"/>
    </source>
</evidence>
<evidence type="ECO:0000313" key="2">
    <source>
        <dbReference type="Proteomes" id="UP001180845"/>
    </source>
</evidence>
<reference evidence="1" key="1">
    <citation type="submission" date="2023-07" db="EMBL/GenBank/DDBJ databases">
        <title>Sequencing the genomes of 1000 actinobacteria strains.</title>
        <authorList>
            <person name="Klenk H.-P."/>
        </authorList>
    </citation>
    <scope>NUCLEOTIDE SEQUENCE</scope>
    <source>
        <strain evidence="1">DSM 45977</strain>
    </source>
</reference>
<dbReference type="EMBL" id="JAVDXW010000001">
    <property type="protein sequence ID" value="MDR7304167.1"/>
    <property type="molecule type" value="Genomic_DNA"/>
</dbReference>
<protein>
    <submittedName>
        <fullName evidence="1">Uncharacterized protein</fullName>
    </submittedName>
</protein>
<dbReference type="Proteomes" id="UP001180845">
    <property type="component" value="Unassembled WGS sequence"/>
</dbReference>
<proteinExistence type="predicted"/>
<keyword evidence="2" id="KW-1185">Reference proteome</keyword>